<reference evidence="5 6" key="1">
    <citation type="journal article" date="2013" name="Curr. Biol.">
        <title>The Genome of the Foraminiferan Reticulomyxa filosa.</title>
        <authorList>
            <person name="Glockner G."/>
            <person name="Hulsmann N."/>
            <person name="Schleicher M."/>
            <person name="Noegel A.A."/>
            <person name="Eichinger L."/>
            <person name="Gallinger C."/>
            <person name="Pawlowski J."/>
            <person name="Sierra R."/>
            <person name="Euteneuer U."/>
            <person name="Pillet L."/>
            <person name="Moustafa A."/>
            <person name="Platzer M."/>
            <person name="Groth M."/>
            <person name="Szafranski K."/>
            <person name="Schliwa M."/>
        </authorList>
    </citation>
    <scope>NUCLEOTIDE SEQUENCE [LARGE SCALE GENOMIC DNA]</scope>
</reference>
<dbReference type="InterPro" id="IPR016346">
    <property type="entry name" value="G-protein_beta_1-5"/>
</dbReference>
<dbReference type="Pfam" id="PF00400">
    <property type="entry name" value="WD40"/>
    <property type="match status" value="5"/>
</dbReference>
<comment type="caution">
    <text evidence="5">The sequence shown here is derived from an EMBL/GenBank/DDBJ whole genome shotgun (WGS) entry which is preliminary data.</text>
</comment>
<dbReference type="InterPro" id="IPR020472">
    <property type="entry name" value="WD40_PAC1"/>
</dbReference>
<evidence type="ECO:0000256" key="2">
    <source>
        <dbReference type="ARBA" id="ARBA00022737"/>
    </source>
</evidence>
<dbReference type="InterPro" id="IPR015943">
    <property type="entry name" value="WD40/YVTN_repeat-like_dom_sf"/>
</dbReference>
<evidence type="ECO:0000256" key="1">
    <source>
        <dbReference type="ARBA" id="ARBA00022574"/>
    </source>
</evidence>
<keyword evidence="4" id="KW-1133">Transmembrane helix</keyword>
<dbReference type="PROSITE" id="PS50294">
    <property type="entry name" value="WD_REPEATS_REGION"/>
    <property type="match status" value="1"/>
</dbReference>
<evidence type="ECO:0000313" key="5">
    <source>
        <dbReference type="EMBL" id="ETO11908.1"/>
    </source>
</evidence>
<dbReference type="Proteomes" id="UP000023152">
    <property type="component" value="Unassembled WGS sequence"/>
</dbReference>
<dbReference type="PANTHER" id="PTHR19850">
    <property type="entry name" value="GUANINE NUCLEOTIDE-BINDING PROTEIN BETA G PROTEIN BETA"/>
    <property type="match status" value="1"/>
</dbReference>
<dbReference type="Gene3D" id="2.130.10.10">
    <property type="entry name" value="YVTN repeat-like/Quinoprotein amine dehydrogenase"/>
    <property type="match status" value="2"/>
</dbReference>
<keyword evidence="1 3" id="KW-0853">WD repeat</keyword>
<dbReference type="SMART" id="SM00320">
    <property type="entry name" value="WD40"/>
    <property type="match status" value="5"/>
</dbReference>
<dbReference type="PROSITE" id="PS50082">
    <property type="entry name" value="WD_REPEATS_2"/>
    <property type="match status" value="3"/>
</dbReference>
<feature type="repeat" description="WD" evidence="3">
    <location>
        <begin position="127"/>
        <end position="151"/>
    </location>
</feature>
<feature type="transmembrane region" description="Helical" evidence="4">
    <location>
        <begin position="220"/>
        <end position="249"/>
    </location>
</feature>
<evidence type="ECO:0000256" key="4">
    <source>
        <dbReference type="SAM" id="Phobius"/>
    </source>
</evidence>
<dbReference type="AlphaFoldDB" id="X6MD35"/>
<sequence>KQIVYFKKKKIKNKKGDFLATGGLDNTCSVWNVRKSVLRNGVQPKDTYRPVAELTGHDGYIPRLEFVDDSQIVTCSGDSTIIYWDITKQKPMCQLLEHQSDVCSISLSSSATGATDSSSSFAAGHRNILLSGSVDKRCKIWDSRDNKSVHTYCGNSDFNVVSWLPIAHTFVTGSDDGIVRLYDTRVHSVVNLFDPHNYPFSLQNYISIDDDNKEDTYNWVICWIIFYIYIYTYIYVYMYIFLFVFFVLFCSNTHIDKARPLYSSTDTNLTDNHHTHRMTPMNGGSFSKNNASRYEVKDLSVSKTGAFICVGYKNQKQCILWNTLSGKQQSEKLTHPDRFGSISLAHDGKQFATTCYDNDIRLWAPHSPK</sequence>
<keyword evidence="4" id="KW-0812">Transmembrane</keyword>
<keyword evidence="4" id="KW-0472">Membrane</keyword>
<gene>
    <name evidence="5" type="ORF">RFI_25469</name>
</gene>
<feature type="repeat" description="WD" evidence="3">
    <location>
        <begin position="54"/>
        <end position="94"/>
    </location>
</feature>
<feature type="repeat" description="WD" evidence="3">
    <location>
        <begin position="332"/>
        <end position="369"/>
    </location>
</feature>
<proteinExistence type="predicted"/>
<dbReference type="InterPro" id="IPR001680">
    <property type="entry name" value="WD40_rpt"/>
</dbReference>
<dbReference type="InterPro" id="IPR036322">
    <property type="entry name" value="WD40_repeat_dom_sf"/>
</dbReference>
<feature type="non-terminal residue" evidence="5">
    <location>
        <position position="1"/>
    </location>
</feature>
<evidence type="ECO:0000313" key="6">
    <source>
        <dbReference type="Proteomes" id="UP000023152"/>
    </source>
</evidence>
<dbReference type="OrthoDB" id="2096344at2759"/>
<accession>X6MD35</accession>
<organism evidence="5 6">
    <name type="scientific">Reticulomyxa filosa</name>
    <dbReference type="NCBI Taxonomy" id="46433"/>
    <lineage>
        <taxon>Eukaryota</taxon>
        <taxon>Sar</taxon>
        <taxon>Rhizaria</taxon>
        <taxon>Retaria</taxon>
        <taxon>Foraminifera</taxon>
        <taxon>Monothalamids</taxon>
        <taxon>Reticulomyxidae</taxon>
        <taxon>Reticulomyxa</taxon>
    </lineage>
</organism>
<protein>
    <submittedName>
        <fullName evidence="5">Uncharacterized protein</fullName>
    </submittedName>
</protein>
<name>X6MD35_RETFI</name>
<dbReference type="SUPFAM" id="SSF50978">
    <property type="entry name" value="WD40 repeat-like"/>
    <property type="match status" value="1"/>
</dbReference>
<evidence type="ECO:0000256" key="3">
    <source>
        <dbReference type="PROSITE-ProRule" id="PRU00221"/>
    </source>
</evidence>
<keyword evidence="2" id="KW-0677">Repeat</keyword>
<dbReference type="EMBL" id="ASPP01021898">
    <property type="protein sequence ID" value="ETO11908.1"/>
    <property type="molecule type" value="Genomic_DNA"/>
</dbReference>
<keyword evidence="6" id="KW-1185">Reference proteome</keyword>
<dbReference type="GO" id="GO:0007165">
    <property type="term" value="P:signal transduction"/>
    <property type="evidence" value="ECO:0007669"/>
    <property type="project" value="InterPro"/>
</dbReference>
<dbReference type="PRINTS" id="PR00320">
    <property type="entry name" value="GPROTEINBRPT"/>
</dbReference>